<feature type="coiled-coil region" evidence="1">
    <location>
        <begin position="2"/>
        <end position="50"/>
    </location>
</feature>
<sequence>MLEDLQERLTQQQNKIFELEETVDRLRNQLADTQEENELLEFQRIEKEIEIETINESLHNASLSEEPFEDLEQPTVSQMSTLDKSELKTRLSEMRNSKNLPIEQRKAMANALAYLESLENFQQSNVSQTKDWADREEQYIDRIEKLQEEVDSVQQKKKQAISMEIQLSEMKQTTLELERAKQTQLKEMDKLRFVLQQKEEQLAMQSLPDADGAEAQKLREEVRRLEIEVEKLRNEQRPAIRTDLERRYEETKYRLHAALEKCSQFEIFVEAAKKRENKEFASALQEEIIEIKTYNEHLERQFHAQTEIIDALKHKIIQNRLFGELVAKCEKLSLGECEREIFRLEADHPEDRDLIKGCQALRRVLKKTPYAQGNSPLQIATHSKVRPSNSTDSSGCLSAGSDGMGSPGTERASDEEWPHHGTKALSTCDRSISA</sequence>
<evidence type="ECO:0000313" key="3">
    <source>
        <dbReference type="EMBL" id="CAJ0564540.1"/>
    </source>
</evidence>
<feature type="coiled-coil region" evidence="1">
    <location>
        <begin position="129"/>
        <end position="183"/>
    </location>
</feature>
<feature type="coiled-coil region" evidence="1">
    <location>
        <begin position="215"/>
        <end position="301"/>
    </location>
</feature>
<feature type="non-terminal residue" evidence="3">
    <location>
        <position position="434"/>
    </location>
</feature>
<keyword evidence="1" id="KW-0175">Coiled coil</keyword>
<evidence type="ECO:0000256" key="2">
    <source>
        <dbReference type="SAM" id="MobiDB-lite"/>
    </source>
</evidence>
<feature type="region of interest" description="Disordered" evidence="2">
    <location>
        <begin position="375"/>
        <end position="434"/>
    </location>
</feature>
<organism evidence="3 4">
    <name type="scientific">Mesorhabditis spiculigera</name>
    <dbReference type="NCBI Taxonomy" id="96644"/>
    <lineage>
        <taxon>Eukaryota</taxon>
        <taxon>Metazoa</taxon>
        <taxon>Ecdysozoa</taxon>
        <taxon>Nematoda</taxon>
        <taxon>Chromadorea</taxon>
        <taxon>Rhabditida</taxon>
        <taxon>Rhabditina</taxon>
        <taxon>Rhabditomorpha</taxon>
        <taxon>Rhabditoidea</taxon>
        <taxon>Rhabditidae</taxon>
        <taxon>Mesorhabditinae</taxon>
        <taxon>Mesorhabditis</taxon>
    </lineage>
</organism>
<evidence type="ECO:0000313" key="4">
    <source>
        <dbReference type="Proteomes" id="UP001177023"/>
    </source>
</evidence>
<dbReference type="Proteomes" id="UP001177023">
    <property type="component" value="Unassembled WGS sequence"/>
</dbReference>
<accession>A0AA36C9Q6</accession>
<name>A0AA36C9Q6_9BILA</name>
<feature type="compositionally biased region" description="Polar residues" evidence="2">
    <location>
        <begin position="424"/>
        <end position="434"/>
    </location>
</feature>
<reference evidence="3" key="1">
    <citation type="submission" date="2023-06" db="EMBL/GenBank/DDBJ databases">
        <authorList>
            <person name="Delattre M."/>
        </authorList>
    </citation>
    <scope>NUCLEOTIDE SEQUENCE</scope>
    <source>
        <strain evidence="3">AF72</strain>
    </source>
</reference>
<protein>
    <submittedName>
        <fullName evidence="3">Uncharacterized protein</fullName>
    </submittedName>
</protein>
<dbReference type="EMBL" id="CATQJA010000888">
    <property type="protein sequence ID" value="CAJ0564540.1"/>
    <property type="molecule type" value="Genomic_DNA"/>
</dbReference>
<feature type="compositionally biased region" description="Polar residues" evidence="2">
    <location>
        <begin position="375"/>
        <end position="396"/>
    </location>
</feature>
<gene>
    <name evidence="3" type="ORF">MSPICULIGERA_LOCUS3214</name>
</gene>
<evidence type="ECO:0000256" key="1">
    <source>
        <dbReference type="SAM" id="Coils"/>
    </source>
</evidence>
<proteinExistence type="predicted"/>
<dbReference type="AlphaFoldDB" id="A0AA36C9Q6"/>
<keyword evidence="4" id="KW-1185">Reference proteome</keyword>
<comment type="caution">
    <text evidence="3">The sequence shown here is derived from an EMBL/GenBank/DDBJ whole genome shotgun (WGS) entry which is preliminary data.</text>
</comment>